<keyword evidence="2" id="KW-0812">Transmembrane</keyword>
<dbReference type="EMBL" id="BSDZ01000078">
    <property type="protein sequence ID" value="GLI67110.1"/>
    <property type="molecule type" value="Genomic_DNA"/>
</dbReference>
<feature type="domain" description="Guanylate cyclase" evidence="3">
    <location>
        <begin position="1777"/>
        <end position="1814"/>
    </location>
</feature>
<dbReference type="SUPFAM" id="SSF55073">
    <property type="entry name" value="Nucleotide cyclase"/>
    <property type="match status" value="2"/>
</dbReference>
<sequence length="1916" mass="201271">MPCRHLVERTNYDIISPRQQRAYIGNSYNCLIDMIKWRGIYVTNRPQDGRMGKGHRRSQGMLQEFLCRSAKDDLMQFFVMGMLFTAACVATSSSNQSQPQNTATTTVAEPNSTATNRTWIRVSCGLRPALPSYYTAVQEWMQYAMQPSADADMTLVEVVPETAVETDPWVSASTRILGATEAAMQPLLTANTSWLQSLEAAVAAGKPLPSAYLTPRPGALGGPTMAPLLLFYRRDWWEAISGLTYDKARAAIPPTWPRLVALLEQLHQLDLDLDGDGKSEHVLCVDMMPACKGWSLLAAIYASMMQTHGTSGSSGLWFNPAMSMRNRIGGAAMARALQLYGSLAAVNAREFTPASGGNITRSNQAASLAAELHRSTVDKSVAAAAAAAAVSPTCTAVNPLFASGRCLFTIDWATAALYLDRSRAAATSGRIGAALLPGSTVVQDETAPDVLTACTAATCPRAELLVETPLPPPAEQGVNGTAIPVTVYTRLNGATGNVSSVSQQQLPVLQVNRVPLLSEVTNTWLLAPGLSEEERKETEAFMSHVGNKLSLMYGMMFTVTYQPNVSEISSYLMAADSSVCDLSATSGMGSDLTNLVVPIGTAAAAAALSILNMDSEDVRAVVLTTSIALTSLNKAYDILMPYSCMYRTVLDNMTIEALALHGITAGAGAAAPATASSRWGPTASNDPASALSVTLASVTSPLAATSVVSEAGAVLAPWSTLAANGSTRFQAIFEEFPYPNILKQAYLHAFPPVGENITVVQEGSKSRTLLLKVGLPLIVGLGCSVLALIVATVVIFRMLQNRRLRAVQPPGPGPATTLVVSDIQNSTLLWEVLPSGVMDVCLGIHHSIIRKHLVENRGYELSTEGDAFAVAFHCPSDALAFAMDAQVALLHADWPPSLLEQVDGCELWAQPFTVPGNRSETGGSQEFGPTRGSSAAWWKENPDAVPLTSPLQLGSGAALAARPLPSRVEQLRSVGTHVGGTSDGCSSSAGEGVAAPGVRQFRSMSAEGGSTVNQVSGSVAVSAAVRSLPGIVTEWLAAGGYGECAAPLPVLPNDTGKKAAAAAGDGVMSASAAEGEVGQDDKAEAAERIIGGIKTPLPLSRDAIRMGTNEASSDADNDSQQSDWRLMVTWDAGLPSRQDAAAAAPSTPPLPGLQRRPRIRTSMSLDRHLPGVLAAKLTYNDVIPSTRPRPLGNARCGSGSGRDSGGTGGGTILLPTVTPRSVKSVTHGTQPPRSGSLRRLIREIKFRSHRRVSAMDLGTNHHEWAPLPLTAAAAPAAAVAPAPVAAAAVSAGAHDVEIAAAAVAAPQPPPPPLLMHGSALSEPACSASRFKAEDGERFLTSFTTSGRGQPVFDALWHSVNAAGAQLLQSRFLGSGSESGRSAMTPDLPLAAGTPHAGGTGGQWLSVEALLRQLYGSASPNGGGKAAAMTPEVLPPIASGAAFSEKAGGLRPPPQLVLRGLRVRMGIHSDLHETEVTTTLRDGVTVTTYTGEFMTTCKDICDSAMGGVVLLSGRAFQRYQELRLQDADSQSRDVMLLNLGEHVLKAPADGVGGGGGEDANPYGMGNTATIKHPDHDPSALLLRVIYCAFSPALMPRMAVLPSLVRTFRQVVPGCLSAPAAAVAPVFCNVVGTESLLAWEKVLLQKQMLVKREGSSGSSAASGGGGGSGRKGVDTNSGRRELAAVTAAVAEPPPLLLVTAALELLRRCANDAAQRLGGYLVAVSGDAGHWVLVFGSPENAIVWGLEMLEAMLAAEWPEGFLDHDLTEEVWRGGVLTKRGLRLRIGIDFGRAMVRLVPRTGKLDYVGRPMNRAARIAAKAKAASMLVSGAVWGAVRPALRQRLTAVSLGKMQLKGVTEQLELLAISWRACGVPPAQAGGANSKEGNDDEKEEKKKKKWGMKEKGREETEFTSVASIFST</sequence>
<dbReference type="Proteomes" id="UP001165090">
    <property type="component" value="Unassembled WGS sequence"/>
</dbReference>
<protein>
    <recommendedName>
        <fullName evidence="3">Guanylate cyclase domain-containing protein</fullName>
    </recommendedName>
</protein>
<comment type="caution">
    <text evidence="4">The sequence shown here is derived from an EMBL/GenBank/DDBJ whole genome shotgun (WGS) entry which is preliminary data.</text>
</comment>
<evidence type="ECO:0000313" key="4">
    <source>
        <dbReference type="EMBL" id="GLI67110.1"/>
    </source>
</evidence>
<dbReference type="Gene3D" id="3.40.190.10">
    <property type="entry name" value="Periplasmic binding protein-like II"/>
    <property type="match status" value="1"/>
</dbReference>
<dbReference type="PROSITE" id="PS50125">
    <property type="entry name" value="GUANYLATE_CYCLASE_2"/>
    <property type="match status" value="1"/>
</dbReference>
<gene>
    <name evidence="4" type="ORF">VaNZ11_011317</name>
</gene>
<feature type="compositionally biased region" description="Basic and acidic residues" evidence="1">
    <location>
        <begin position="1896"/>
        <end position="1905"/>
    </location>
</feature>
<keyword evidence="2" id="KW-1133">Transmembrane helix</keyword>
<keyword evidence="2" id="KW-0472">Membrane</keyword>
<feature type="region of interest" description="Disordered" evidence="1">
    <location>
        <begin position="1184"/>
        <end position="1212"/>
    </location>
</feature>
<evidence type="ECO:0000259" key="3">
    <source>
        <dbReference type="PROSITE" id="PS50125"/>
    </source>
</evidence>
<dbReference type="Pfam" id="PF00211">
    <property type="entry name" value="Guanylate_cyc"/>
    <property type="match status" value="1"/>
</dbReference>
<evidence type="ECO:0000256" key="1">
    <source>
        <dbReference type="SAM" id="MobiDB-lite"/>
    </source>
</evidence>
<dbReference type="PANTHER" id="PTHR43081">
    <property type="entry name" value="ADENYLATE CYCLASE, TERMINAL-DIFFERENTIATION SPECIFIC-RELATED"/>
    <property type="match status" value="1"/>
</dbReference>
<dbReference type="InterPro" id="IPR001054">
    <property type="entry name" value="A/G_cyclase"/>
</dbReference>
<dbReference type="InterPro" id="IPR050697">
    <property type="entry name" value="Adenylyl/Guanylyl_Cyclase_3/4"/>
</dbReference>
<feature type="compositionally biased region" description="Gly residues" evidence="1">
    <location>
        <begin position="1198"/>
        <end position="1211"/>
    </location>
</feature>
<feature type="compositionally biased region" description="Polar residues" evidence="1">
    <location>
        <begin position="1907"/>
        <end position="1916"/>
    </location>
</feature>
<organism evidence="4 5">
    <name type="scientific">Volvox africanus</name>
    <dbReference type="NCBI Taxonomy" id="51714"/>
    <lineage>
        <taxon>Eukaryota</taxon>
        <taxon>Viridiplantae</taxon>
        <taxon>Chlorophyta</taxon>
        <taxon>core chlorophytes</taxon>
        <taxon>Chlorophyceae</taxon>
        <taxon>CS clade</taxon>
        <taxon>Chlamydomonadales</taxon>
        <taxon>Volvocaceae</taxon>
        <taxon>Volvox</taxon>
    </lineage>
</organism>
<dbReference type="InterPro" id="IPR029787">
    <property type="entry name" value="Nucleotide_cyclase"/>
</dbReference>
<evidence type="ECO:0000256" key="2">
    <source>
        <dbReference type="SAM" id="Phobius"/>
    </source>
</evidence>
<reference evidence="4 5" key="1">
    <citation type="journal article" date="2023" name="IScience">
        <title>Expanded male sex-determining region conserved during the evolution of homothallism in the green alga Volvox.</title>
        <authorList>
            <person name="Yamamoto K."/>
            <person name="Matsuzaki R."/>
            <person name="Mahakham W."/>
            <person name="Heman W."/>
            <person name="Sekimoto H."/>
            <person name="Kawachi M."/>
            <person name="Minakuchi Y."/>
            <person name="Toyoda A."/>
            <person name="Nozaki H."/>
        </authorList>
    </citation>
    <scope>NUCLEOTIDE SEQUENCE [LARGE SCALE GENOMIC DNA]</scope>
    <source>
        <strain evidence="4 5">NIES-4468</strain>
    </source>
</reference>
<dbReference type="Gene3D" id="3.30.70.1230">
    <property type="entry name" value="Nucleotide cyclase"/>
    <property type="match status" value="3"/>
</dbReference>
<keyword evidence="5" id="KW-1185">Reference proteome</keyword>
<feature type="region of interest" description="Disordered" evidence="1">
    <location>
        <begin position="1653"/>
        <end position="1674"/>
    </location>
</feature>
<feature type="region of interest" description="Disordered" evidence="1">
    <location>
        <begin position="1872"/>
        <end position="1916"/>
    </location>
</feature>
<evidence type="ECO:0000313" key="5">
    <source>
        <dbReference type="Proteomes" id="UP001165090"/>
    </source>
</evidence>
<name>A0ABQ5SB28_9CHLO</name>
<accession>A0ABQ5SB28</accession>
<dbReference type="PANTHER" id="PTHR43081:SF1">
    <property type="entry name" value="ADENYLATE CYCLASE, TERMINAL-DIFFERENTIATION SPECIFIC"/>
    <property type="match status" value="1"/>
</dbReference>
<feature type="transmembrane region" description="Helical" evidence="2">
    <location>
        <begin position="773"/>
        <end position="796"/>
    </location>
</feature>
<proteinExistence type="predicted"/>